<proteinExistence type="predicted"/>
<dbReference type="EMBL" id="ML986719">
    <property type="protein sequence ID" value="KAF2259115.1"/>
    <property type="molecule type" value="Genomic_DNA"/>
</dbReference>
<reference evidence="2" key="1">
    <citation type="journal article" date="2020" name="Stud. Mycol.">
        <title>101 Dothideomycetes genomes: A test case for predicting lifestyles and emergence of pathogens.</title>
        <authorList>
            <person name="Haridas S."/>
            <person name="Albert R."/>
            <person name="Binder M."/>
            <person name="Bloem J."/>
            <person name="LaButti K."/>
            <person name="Salamov A."/>
            <person name="Andreopoulos B."/>
            <person name="Baker S."/>
            <person name="Barry K."/>
            <person name="Bills G."/>
            <person name="Bluhm B."/>
            <person name="Cannon C."/>
            <person name="Castanera R."/>
            <person name="Culley D."/>
            <person name="Daum C."/>
            <person name="Ezra D."/>
            <person name="Gonzalez J."/>
            <person name="Henrissat B."/>
            <person name="Kuo A."/>
            <person name="Liang C."/>
            <person name="Lipzen A."/>
            <person name="Lutzoni F."/>
            <person name="Magnuson J."/>
            <person name="Mondo S."/>
            <person name="Nolan M."/>
            <person name="Ohm R."/>
            <person name="Pangilinan J."/>
            <person name="Park H.-J."/>
            <person name="Ramirez L."/>
            <person name="Alfaro M."/>
            <person name="Sun H."/>
            <person name="Tritt A."/>
            <person name="Yoshinaga Y."/>
            <person name="Zwiers L.-H."/>
            <person name="Turgeon B."/>
            <person name="Goodwin S."/>
            <person name="Spatafora J."/>
            <person name="Crous P."/>
            <person name="Grigoriev I."/>
        </authorList>
    </citation>
    <scope>NUCLEOTIDE SEQUENCE [LARGE SCALE GENOMIC DNA]</scope>
    <source>
        <strain evidence="2">CBS 304.66</strain>
    </source>
</reference>
<sequence length="115" mass="13121">MSFQNSWEAPQSHTLEGMNWLPQTSVMSSENYLPCEIDDILQWLPVDQNPQLLFDPTYDSVHMSTLGWSQEDNLLSYSAMLLDDPLRTLYILSNLSASVVRCPPTPRTGVKIEEM</sequence>
<dbReference type="Proteomes" id="UP000800093">
    <property type="component" value="Unassembled WGS sequence"/>
</dbReference>
<name>A0A9P4K0C3_9PLEO</name>
<comment type="caution">
    <text evidence="1">The sequence shown here is derived from an EMBL/GenBank/DDBJ whole genome shotgun (WGS) entry which is preliminary data.</text>
</comment>
<protein>
    <submittedName>
        <fullName evidence="1">Uncharacterized protein</fullName>
    </submittedName>
</protein>
<dbReference type="AlphaFoldDB" id="A0A9P4K0C3"/>
<gene>
    <name evidence="1" type="ORF">CC78DRAFT_586274</name>
</gene>
<evidence type="ECO:0000313" key="1">
    <source>
        <dbReference type="EMBL" id="KAF2259115.1"/>
    </source>
</evidence>
<evidence type="ECO:0000313" key="2">
    <source>
        <dbReference type="Proteomes" id="UP000800093"/>
    </source>
</evidence>
<accession>A0A9P4K0C3</accession>
<organism evidence="1 2">
    <name type="scientific">Lojkania enalia</name>
    <dbReference type="NCBI Taxonomy" id="147567"/>
    <lineage>
        <taxon>Eukaryota</taxon>
        <taxon>Fungi</taxon>
        <taxon>Dikarya</taxon>
        <taxon>Ascomycota</taxon>
        <taxon>Pezizomycotina</taxon>
        <taxon>Dothideomycetes</taxon>
        <taxon>Pleosporomycetidae</taxon>
        <taxon>Pleosporales</taxon>
        <taxon>Pleosporales incertae sedis</taxon>
        <taxon>Lojkania</taxon>
    </lineage>
</organism>
<keyword evidence="2" id="KW-1185">Reference proteome</keyword>